<evidence type="ECO:0000313" key="1">
    <source>
        <dbReference type="EMBL" id="MFD1189730.1"/>
    </source>
</evidence>
<accession>A0ABW3SZD8</accession>
<dbReference type="Proteomes" id="UP001597216">
    <property type="component" value="Unassembled WGS sequence"/>
</dbReference>
<dbReference type="EMBL" id="JBHTLQ010000006">
    <property type="protein sequence ID" value="MFD1189730.1"/>
    <property type="molecule type" value="Genomic_DNA"/>
</dbReference>
<keyword evidence="2" id="KW-1185">Reference proteome</keyword>
<reference evidence="2" key="1">
    <citation type="journal article" date="2019" name="Int. J. Syst. Evol. Microbiol.">
        <title>The Global Catalogue of Microorganisms (GCM) 10K type strain sequencing project: providing services to taxonomists for standard genome sequencing and annotation.</title>
        <authorList>
            <consortium name="The Broad Institute Genomics Platform"/>
            <consortium name="The Broad Institute Genome Sequencing Center for Infectious Disease"/>
            <person name="Wu L."/>
            <person name="Ma J."/>
        </authorList>
    </citation>
    <scope>NUCLEOTIDE SEQUENCE [LARGE SCALE GENOMIC DNA]</scope>
    <source>
        <strain evidence="2">CCUG 55074</strain>
    </source>
</reference>
<sequence>MSKDNIVPISPEASRRLAEARVAGAFEALYEAGGVLACAHMVTVLLERLEARIRADVARDTGRSAP</sequence>
<name>A0ABW3SZD8_9CAUL</name>
<gene>
    <name evidence="1" type="ORF">ACFQ27_03990</name>
</gene>
<organism evidence="1 2">
    <name type="scientific">Phenylobacterium conjunctum</name>
    <dbReference type="NCBI Taxonomy" id="1298959"/>
    <lineage>
        <taxon>Bacteria</taxon>
        <taxon>Pseudomonadati</taxon>
        <taxon>Pseudomonadota</taxon>
        <taxon>Alphaproteobacteria</taxon>
        <taxon>Caulobacterales</taxon>
        <taxon>Caulobacteraceae</taxon>
        <taxon>Phenylobacterium</taxon>
    </lineage>
</organism>
<comment type="caution">
    <text evidence="1">The sequence shown here is derived from an EMBL/GenBank/DDBJ whole genome shotgun (WGS) entry which is preliminary data.</text>
</comment>
<evidence type="ECO:0000313" key="2">
    <source>
        <dbReference type="Proteomes" id="UP001597216"/>
    </source>
</evidence>
<protein>
    <submittedName>
        <fullName evidence="1">Uncharacterized protein</fullName>
    </submittedName>
</protein>
<dbReference type="RefSeq" id="WP_377352656.1">
    <property type="nucleotide sequence ID" value="NZ_JBHTLQ010000006.1"/>
</dbReference>
<proteinExistence type="predicted"/>